<dbReference type="InterPro" id="IPR008979">
    <property type="entry name" value="Galactose-bd-like_sf"/>
</dbReference>
<dbReference type="Proteomes" id="UP001143307">
    <property type="component" value="Unassembled WGS sequence"/>
</dbReference>
<accession>A0ABT3SZT3</accession>
<dbReference type="PANTHER" id="PTHR10963:SF55">
    <property type="entry name" value="GLYCOSIDE HYDROLASE FAMILY 16 PROTEIN"/>
    <property type="match status" value="1"/>
</dbReference>
<dbReference type="InterPro" id="IPR006584">
    <property type="entry name" value="Cellulose-bd_IV"/>
</dbReference>
<dbReference type="InterPro" id="IPR009056">
    <property type="entry name" value="Cyt_c-like_dom"/>
</dbReference>
<gene>
    <name evidence="11" type="ORF">EYC87_16085</name>
</gene>
<feature type="compositionally biased region" description="Low complexity" evidence="7">
    <location>
        <begin position="658"/>
        <end position="674"/>
    </location>
</feature>
<keyword evidence="12" id="KW-1185">Reference proteome</keyword>
<dbReference type="InterPro" id="IPR036909">
    <property type="entry name" value="Cyt_c-like_dom_sf"/>
</dbReference>
<dbReference type="PROSITE" id="PS51175">
    <property type="entry name" value="CBM6"/>
    <property type="match status" value="2"/>
</dbReference>
<evidence type="ECO:0000256" key="2">
    <source>
        <dbReference type="ARBA" id="ARBA00022617"/>
    </source>
</evidence>
<feature type="domain" description="CBM6" evidence="9">
    <location>
        <begin position="69"/>
        <end position="202"/>
    </location>
</feature>
<dbReference type="EMBL" id="SHNP01000006">
    <property type="protein sequence ID" value="MCX2975106.1"/>
    <property type="molecule type" value="Genomic_DNA"/>
</dbReference>
<dbReference type="PROSITE" id="PS51007">
    <property type="entry name" value="CYTC"/>
    <property type="match status" value="1"/>
</dbReference>
<dbReference type="InterPro" id="IPR005084">
    <property type="entry name" value="CBM6"/>
</dbReference>
<dbReference type="InterPro" id="IPR050546">
    <property type="entry name" value="Glycosyl_Hydrlase_16"/>
</dbReference>
<dbReference type="Gene3D" id="2.60.120.260">
    <property type="entry name" value="Galactose-binding domain-like"/>
    <property type="match status" value="2"/>
</dbReference>
<dbReference type="PANTHER" id="PTHR10963">
    <property type="entry name" value="GLYCOSYL HYDROLASE-RELATED"/>
    <property type="match status" value="1"/>
</dbReference>
<dbReference type="Pfam" id="PF00722">
    <property type="entry name" value="Glyco_hydro_16"/>
    <property type="match status" value="1"/>
</dbReference>
<dbReference type="InterPro" id="IPR028974">
    <property type="entry name" value="TSP_type-3_rpt"/>
</dbReference>
<keyword evidence="3 6" id="KW-0479">Metal-binding</keyword>
<dbReference type="CDD" id="cd04080">
    <property type="entry name" value="CBM6_cellulase-like"/>
    <property type="match status" value="2"/>
</dbReference>
<evidence type="ECO:0000259" key="9">
    <source>
        <dbReference type="PROSITE" id="PS51175"/>
    </source>
</evidence>
<dbReference type="Gene3D" id="1.10.760.10">
    <property type="entry name" value="Cytochrome c-like domain"/>
    <property type="match status" value="1"/>
</dbReference>
<evidence type="ECO:0000256" key="5">
    <source>
        <dbReference type="ARBA" id="ARBA00023004"/>
    </source>
</evidence>
<organism evidence="11 12">
    <name type="scientific">Candidatus Seongchinamella marina</name>
    <dbReference type="NCBI Taxonomy" id="2518990"/>
    <lineage>
        <taxon>Bacteria</taxon>
        <taxon>Pseudomonadati</taxon>
        <taxon>Pseudomonadota</taxon>
        <taxon>Gammaproteobacteria</taxon>
        <taxon>Cellvibrionales</taxon>
        <taxon>Halieaceae</taxon>
        <taxon>Seongchinamella</taxon>
    </lineage>
</organism>
<evidence type="ECO:0000313" key="11">
    <source>
        <dbReference type="EMBL" id="MCX2975106.1"/>
    </source>
</evidence>
<feature type="region of interest" description="Disordered" evidence="7">
    <location>
        <begin position="1069"/>
        <end position="1089"/>
    </location>
</feature>
<evidence type="ECO:0000259" key="10">
    <source>
        <dbReference type="PROSITE" id="PS51762"/>
    </source>
</evidence>
<feature type="domain" description="GH16" evidence="10">
    <location>
        <begin position="397"/>
        <end position="612"/>
    </location>
</feature>
<dbReference type="InterPro" id="IPR013320">
    <property type="entry name" value="ConA-like_dom_sf"/>
</dbReference>
<protein>
    <submittedName>
        <fullName evidence="11">Carbohydrate-binding protein</fullName>
    </submittedName>
</protein>
<evidence type="ECO:0000256" key="4">
    <source>
        <dbReference type="ARBA" id="ARBA00022729"/>
    </source>
</evidence>
<evidence type="ECO:0000256" key="1">
    <source>
        <dbReference type="ARBA" id="ARBA00006865"/>
    </source>
</evidence>
<comment type="caution">
    <text evidence="11">The sequence shown here is derived from an EMBL/GenBank/DDBJ whole genome shotgun (WGS) entry which is preliminary data.</text>
</comment>
<dbReference type="Gene3D" id="2.60.120.200">
    <property type="match status" value="1"/>
</dbReference>
<dbReference type="SUPFAM" id="SSF49785">
    <property type="entry name" value="Galactose-binding domain-like"/>
    <property type="match status" value="2"/>
</dbReference>
<keyword evidence="4" id="KW-0732">Signal</keyword>
<evidence type="ECO:0000256" key="3">
    <source>
        <dbReference type="ARBA" id="ARBA00022723"/>
    </source>
</evidence>
<name>A0ABT3SZT3_9GAMM</name>
<feature type="domain" description="Cytochrome c" evidence="8">
    <location>
        <begin position="1169"/>
        <end position="1322"/>
    </location>
</feature>
<evidence type="ECO:0000313" key="12">
    <source>
        <dbReference type="Proteomes" id="UP001143307"/>
    </source>
</evidence>
<dbReference type="SMART" id="SM00606">
    <property type="entry name" value="CBD_IV"/>
    <property type="match status" value="2"/>
</dbReference>
<dbReference type="SUPFAM" id="SSF46626">
    <property type="entry name" value="Cytochrome c"/>
    <property type="match status" value="1"/>
</dbReference>
<evidence type="ECO:0000256" key="7">
    <source>
        <dbReference type="SAM" id="MobiDB-lite"/>
    </source>
</evidence>
<keyword evidence="2 6" id="KW-0349">Heme</keyword>
<reference evidence="11" key="1">
    <citation type="submission" date="2019-02" db="EMBL/GenBank/DDBJ databases">
        <authorList>
            <person name="Li S.-H."/>
        </authorList>
    </citation>
    <scope>NUCLEOTIDE SEQUENCE</scope>
    <source>
        <strain evidence="11">IMCC8485</strain>
    </source>
</reference>
<dbReference type="InterPro" id="IPR010538">
    <property type="entry name" value="DHOR"/>
</dbReference>
<sequence>MQSIGVQVVFFLLLLRLIISSQPVLSQEVNANDADRDGIDNTIDSCPSTQLATQVNAAGCRLPAMGVSQTLEAEDYQQALDTTSGNIGGAYRGGDVDIEVTSDQGGGYNVGWTADGEQLIYDLKLAPGIYDIETRVASAIGGAKYTLQFDQTAALSDEVGNTRGWQTFETHKLGQLDLYDAAERLTVTLAGGELNLNWIRLTAVNVDADNDTIRDMRDECADTPAGDKVDHRGCTIVEENIRIEAEDYDRFHDLSAGNFGGAYRQDEVDIEPSSDTDGGFNVGWTQQGEWLEYDLDLGPGSYSVSTRVASQNGNAQYAIYLDNQLVGFSMVDGTGSWQTFIDQEVGTAVISGGAHKLRVVVDFGEFNINWIKLTKASDTPDARTLIWRDEFDTLDRSVWQHNPSEVNGEIQTYTDDPKYASVREGILTLSAIKEDGQWRSARFRSKGKKEFNYGSFETRVRMPAHDGAFPAVWMQGHPDVDRGMGWPRRGEIDIVEYQSLWNYTPSALHFQERHGGNSVTWHGDNTDLSEWRVHRVDWTPDYIEAYEDGELVGRYDRPENPTQDNWPYHGNSNFYLLINLAVAPFWGTRPDSTTTRMDFEIDYIRVYEMGRKLVDSGVDTESCLTSDSLSGCPQDADNVDIAVADLTGDGTSSTDPNTGGDTTAEAGGTAAGTGQSPLSGNEATFWFEPLYPETAALSQPVTFDRGDALVTRIADRARDRHAKENHFQAYDHYLPFYWEQRTAQIEIIDYVAKGGSGIAMTVFTESKLADGQAENRWFYLGTDTLAQYCGNGAMTEIAPNTYFKESNYNCREGREIRNSDKLEFEVSQFLDTSYLKQGRANYYGSTFLYIVGEGLVPWDVTDNEVFLPGDYLQRDSVPIAKNARLGGDTTLHIASSAEPDGHFQQMATNLAAENGQAFVRGRRLHHSSAIDGQHDEFYENGSLDALAATAGPHFINQSCSSCHVRNGRAAVPEIGEPLTQWVVKVGDSNGEEHPLLGHTLQPQTSAEATSEGSVTIAYYNEENGLLTPFYEFIGERPATFSARIAPQLVGLGLLEAIPEEDILALADPDDADNDGISGRPQRTTDPLTGQARLGRFGYKAGSESIHTQITKALNTDMGVMTEAFPSPDCGQLQSDCGTEGAELDERHVQDLVRYVSLLGVRPQRDSQDPAVQNGSRIFIDIGCTGCHVKTLTTSRFHPFAELRNQTIHPYTDLLLHDMGPGLTDTLAEAEASGSEWRTAPLWGLGLSACVTGGTEGSRGWDAFGLDGYQRCTPEHSYLHDGRARTIDEAIRWHGGEANATRENFEALAADDKGDMLMFLMSL</sequence>
<dbReference type="InterPro" id="IPR000757">
    <property type="entry name" value="Beta-glucanase-like"/>
</dbReference>
<dbReference type="Pfam" id="PF06537">
    <property type="entry name" value="DHOR"/>
    <property type="match status" value="1"/>
</dbReference>
<proteinExistence type="inferred from homology"/>
<dbReference type="Pfam" id="PF18099">
    <property type="entry name" value="CBM_35_2"/>
    <property type="match status" value="1"/>
</dbReference>
<dbReference type="SUPFAM" id="SSF103647">
    <property type="entry name" value="TSP type-3 repeat"/>
    <property type="match status" value="1"/>
</dbReference>
<dbReference type="CDD" id="cd08023">
    <property type="entry name" value="GH16_laminarinase_like"/>
    <property type="match status" value="1"/>
</dbReference>
<dbReference type="PROSITE" id="PS51762">
    <property type="entry name" value="GH16_2"/>
    <property type="match status" value="1"/>
</dbReference>
<evidence type="ECO:0000259" key="8">
    <source>
        <dbReference type="PROSITE" id="PS51007"/>
    </source>
</evidence>
<comment type="similarity">
    <text evidence="1">Belongs to the glycosyl hydrolase 16 family.</text>
</comment>
<keyword evidence="5 6" id="KW-0408">Iron</keyword>
<dbReference type="SUPFAM" id="SSF49899">
    <property type="entry name" value="Concanavalin A-like lectins/glucanases"/>
    <property type="match status" value="1"/>
</dbReference>
<dbReference type="RefSeq" id="WP_279253767.1">
    <property type="nucleotide sequence ID" value="NZ_SHNP01000006.1"/>
</dbReference>
<feature type="region of interest" description="Disordered" evidence="7">
    <location>
        <begin position="647"/>
        <end position="676"/>
    </location>
</feature>
<dbReference type="Pfam" id="PF03422">
    <property type="entry name" value="CBM_6"/>
    <property type="match status" value="1"/>
</dbReference>
<dbReference type="InterPro" id="IPR041342">
    <property type="entry name" value="CBM35"/>
</dbReference>
<evidence type="ECO:0000256" key="6">
    <source>
        <dbReference type="PROSITE-ProRule" id="PRU00433"/>
    </source>
</evidence>
<feature type="domain" description="CBM6" evidence="9">
    <location>
        <begin position="241"/>
        <end position="374"/>
    </location>
</feature>